<dbReference type="EMBL" id="BMNB01000001">
    <property type="protein sequence ID" value="GGM21455.1"/>
    <property type="molecule type" value="Genomic_DNA"/>
</dbReference>
<evidence type="ECO:0000256" key="2">
    <source>
        <dbReference type="SAM" id="Phobius"/>
    </source>
</evidence>
<reference evidence="4" key="1">
    <citation type="journal article" date="2014" name="Int. J. Syst. Evol. Microbiol.">
        <title>Complete genome sequence of Corynebacterium casei LMG S-19264T (=DSM 44701T), isolated from a smear-ripened cheese.</title>
        <authorList>
            <consortium name="US DOE Joint Genome Institute (JGI-PGF)"/>
            <person name="Walter F."/>
            <person name="Albersmeier A."/>
            <person name="Kalinowski J."/>
            <person name="Ruckert C."/>
        </authorList>
    </citation>
    <scope>NUCLEOTIDE SEQUENCE</scope>
    <source>
        <strain evidence="4">CGMCC 4.7312</strain>
    </source>
</reference>
<sequence>MRPGWYPDPSGRYPLRWFDGTLWTPQVLDGWQRPVVDPLPPAAEAASPPAPAPTPPATDVRAETEDAGPTTPGPPPMAVPPADQGRLVFWMAWRILLLVVALGLLFAGFVVLPWGHIIRFGPPPVTVHYFEFAGWIDVADLPASGWQRAYAQGLGLVHAFVAFVATAATIAVSRPGRHAPWAGFLQLLLFASWIAAHFGTPYADLKGVHPGGGGMAVIFAFFAFFIACPSFNTEPTPAPPARSES</sequence>
<feature type="region of interest" description="Disordered" evidence="1">
    <location>
        <begin position="38"/>
        <end position="79"/>
    </location>
</feature>
<evidence type="ECO:0000313" key="5">
    <source>
        <dbReference type="Proteomes" id="UP000608890"/>
    </source>
</evidence>
<feature type="transmembrane region" description="Helical" evidence="2">
    <location>
        <begin position="179"/>
        <end position="199"/>
    </location>
</feature>
<dbReference type="Proteomes" id="UP000608890">
    <property type="component" value="Unassembled WGS sequence"/>
</dbReference>
<accession>A0A917TFN2</accession>
<dbReference type="RefSeq" id="WP_189040348.1">
    <property type="nucleotide sequence ID" value="NZ_BMNB01000001.1"/>
</dbReference>
<organism evidence="4 5">
    <name type="scientific">Micromonospora sonchi</name>
    <dbReference type="NCBI Taxonomy" id="1763543"/>
    <lineage>
        <taxon>Bacteria</taxon>
        <taxon>Bacillati</taxon>
        <taxon>Actinomycetota</taxon>
        <taxon>Actinomycetes</taxon>
        <taxon>Micromonosporales</taxon>
        <taxon>Micromonosporaceae</taxon>
        <taxon>Micromonospora</taxon>
    </lineage>
</organism>
<evidence type="ECO:0000256" key="1">
    <source>
        <dbReference type="SAM" id="MobiDB-lite"/>
    </source>
</evidence>
<dbReference type="AlphaFoldDB" id="A0A917TFN2"/>
<dbReference type="Pfam" id="PF10708">
    <property type="entry name" value="DUF2510"/>
    <property type="match status" value="1"/>
</dbReference>
<dbReference type="InterPro" id="IPR018929">
    <property type="entry name" value="DUF2510"/>
</dbReference>
<evidence type="ECO:0000259" key="3">
    <source>
        <dbReference type="Pfam" id="PF10708"/>
    </source>
</evidence>
<keyword evidence="2" id="KW-1133">Transmembrane helix</keyword>
<name>A0A917TFN2_9ACTN</name>
<evidence type="ECO:0000313" key="4">
    <source>
        <dbReference type="EMBL" id="GGM21455.1"/>
    </source>
</evidence>
<feature type="transmembrane region" description="Helical" evidence="2">
    <location>
        <begin position="149"/>
        <end position="172"/>
    </location>
</feature>
<feature type="transmembrane region" description="Helical" evidence="2">
    <location>
        <begin position="211"/>
        <end position="232"/>
    </location>
</feature>
<protein>
    <recommendedName>
        <fullName evidence="3">DUF2510 domain-containing protein</fullName>
    </recommendedName>
</protein>
<comment type="caution">
    <text evidence="4">The sequence shown here is derived from an EMBL/GenBank/DDBJ whole genome shotgun (WGS) entry which is preliminary data.</text>
</comment>
<feature type="domain" description="DUF2510" evidence="3">
    <location>
        <begin position="3"/>
        <end position="28"/>
    </location>
</feature>
<gene>
    <name evidence="4" type="ORF">GCM10011608_02630</name>
</gene>
<reference evidence="4" key="2">
    <citation type="submission" date="2020-09" db="EMBL/GenBank/DDBJ databases">
        <authorList>
            <person name="Sun Q."/>
            <person name="Zhou Y."/>
        </authorList>
    </citation>
    <scope>NUCLEOTIDE SEQUENCE</scope>
    <source>
        <strain evidence="4">CGMCC 4.7312</strain>
    </source>
</reference>
<keyword evidence="5" id="KW-1185">Reference proteome</keyword>
<proteinExistence type="predicted"/>
<keyword evidence="2" id="KW-0472">Membrane</keyword>
<keyword evidence="2" id="KW-0812">Transmembrane</keyword>
<feature type="transmembrane region" description="Helical" evidence="2">
    <location>
        <begin position="95"/>
        <end position="115"/>
    </location>
</feature>